<dbReference type="InterPro" id="IPR018108">
    <property type="entry name" value="MCP_transmembrane"/>
</dbReference>
<gene>
    <name evidence="13" type="ORF">ElyMa_005295000</name>
</gene>
<protein>
    <submittedName>
        <fullName evidence="13">Solute carrier family 25 member 40</fullName>
    </submittedName>
</protein>
<evidence type="ECO:0000256" key="12">
    <source>
        <dbReference type="SAM" id="MobiDB-lite"/>
    </source>
</evidence>
<dbReference type="SUPFAM" id="SSF103506">
    <property type="entry name" value="Mitochondrial carrier"/>
    <property type="match status" value="1"/>
</dbReference>
<keyword evidence="5" id="KW-0677">Repeat</keyword>
<evidence type="ECO:0000256" key="3">
    <source>
        <dbReference type="ARBA" id="ARBA00022448"/>
    </source>
</evidence>
<comment type="caution">
    <text evidence="13">The sequence shown here is derived from an EMBL/GenBank/DDBJ whole genome shotgun (WGS) entry which is preliminary data.</text>
</comment>
<evidence type="ECO:0000256" key="10">
    <source>
        <dbReference type="PROSITE-ProRule" id="PRU00282"/>
    </source>
</evidence>
<dbReference type="InterPro" id="IPR023395">
    <property type="entry name" value="MCP_dom_sf"/>
</dbReference>
<dbReference type="PROSITE" id="PS50920">
    <property type="entry name" value="SOLCAR"/>
    <property type="match status" value="3"/>
</dbReference>
<evidence type="ECO:0000313" key="14">
    <source>
        <dbReference type="Proteomes" id="UP000762676"/>
    </source>
</evidence>
<sequence length="409" mass="44981">MPDAVKEKVGSPHRYQAQGVIITPTQQMISSGTGALLTSLLMTPMDVVKIRLQAQAKPAAFSKGHCFLYCNGLMDHLCTCVNGITPSSQWYKRPSQFKGTFDAMIKIARYEGVTSLWSGLPPTLVMAIPATVIYFTAYEQLKAVIDNMDVVSRAFQPMAAGSLARVWAATCISPIEMVRTKIQSEQLTYMEVLQAVRDMMRAKGVLSLWRGLGPTLLRDVPFSAVYWSSYESMKSYVLNTTGRCNLQFHEAFTAGAVGGTLAAFCTLPFDVIKTRRQIELGEVDLIGNKKETTATWKLIRNIYRTEGLKALFAGIFPRLVKVAPSCAIMISSYEFFKVFFAGQNEAAGINPPIPSQSFLPVSSRKDQGFSSPGVSRGGEESPIPIITFMSQKLSRERASDSQGVTEDKT</sequence>
<keyword evidence="4 10" id="KW-0812">Transmembrane</keyword>
<evidence type="ECO:0000256" key="9">
    <source>
        <dbReference type="ARBA" id="ARBA00023136"/>
    </source>
</evidence>
<dbReference type="InterPro" id="IPR045315">
    <property type="entry name" value="Mtm1-like"/>
</dbReference>
<evidence type="ECO:0000256" key="4">
    <source>
        <dbReference type="ARBA" id="ARBA00022692"/>
    </source>
</evidence>
<dbReference type="PANTHER" id="PTHR45760">
    <property type="entry name" value="FI19922P1-RELATED"/>
    <property type="match status" value="1"/>
</dbReference>
<evidence type="ECO:0000256" key="7">
    <source>
        <dbReference type="ARBA" id="ARBA00022989"/>
    </source>
</evidence>
<evidence type="ECO:0000256" key="5">
    <source>
        <dbReference type="ARBA" id="ARBA00022737"/>
    </source>
</evidence>
<dbReference type="GO" id="GO:1990542">
    <property type="term" value="P:mitochondrial transmembrane transport"/>
    <property type="evidence" value="ECO:0007669"/>
    <property type="project" value="InterPro"/>
</dbReference>
<evidence type="ECO:0000256" key="11">
    <source>
        <dbReference type="RuleBase" id="RU000488"/>
    </source>
</evidence>
<feature type="region of interest" description="Disordered" evidence="12">
    <location>
        <begin position="362"/>
        <end position="384"/>
    </location>
</feature>
<dbReference type="Gene3D" id="1.50.40.10">
    <property type="entry name" value="Mitochondrial carrier domain"/>
    <property type="match status" value="1"/>
</dbReference>
<keyword evidence="9 10" id="KW-0472">Membrane</keyword>
<keyword evidence="3 11" id="KW-0813">Transport</keyword>
<organism evidence="13 14">
    <name type="scientific">Elysia marginata</name>
    <dbReference type="NCBI Taxonomy" id="1093978"/>
    <lineage>
        <taxon>Eukaryota</taxon>
        <taxon>Metazoa</taxon>
        <taxon>Spiralia</taxon>
        <taxon>Lophotrochozoa</taxon>
        <taxon>Mollusca</taxon>
        <taxon>Gastropoda</taxon>
        <taxon>Heterobranchia</taxon>
        <taxon>Euthyneura</taxon>
        <taxon>Panpulmonata</taxon>
        <taxon>Sacoglossa</taxon>
        <taxon>Placobranchoidea</taxon>
        <taxon>Plakobranchidae</taxon>
        <taxon>Elysia</taxon>
    </lineage>
</organism>
<evidence type="ECO:0000256" key="6">
    <source>
        <dbReference type="ARBA" id="ARBA00022792"/>
    </source>
</evidence>
<accession>A0AAV4K132</accession>
<feature type="repeat" description="Solcar" evidence="10">
    <location>
        <begin position="152"/>
        <end position="236"/>
    </location>
</feature>
<feature type="repeat" description="Solcar" evidence="10">
    <location>
        <begin position="246"/>
        <end position="339"/>
    </location>
</feature>
<dbReference type="EMBL" id="BMAT01010554">
    <property type="protein sequence ID" value="GFS27695.1"/>
    <property type="molecule type" value="Genomic_DNA"/>
</dbReference>
<dbReference type="Pfam" id="PF00153">
    <property type="entry name" value="Mito_carr"/>
    <property type="match status" value="3"/>
</dbReference>
<comment type="subcellular location">
    <subcellularLocation>
        <location evidence="1">Mitochondrion inner membrane</location>
        <topology evidence="1">Multi-pass membrane protein</topology>
    </subcellularLocation>
</comment>
<keyword evidence="7" id="KW-1133">Transmembrane helix</keyword>
<dbReference type="AlphaFoldDB" id="A0AAV4K132"/>
<name>A0AAV4K132_9GAST</name>
<keyword evidence="8" id="KW-0496">Mitochondrion</keyword>
<keyword evidence="6" id="KW-0999">Mitochondrion inner membrane</keyword>
<reference evidence="13 14" key="1">
    <citation type="journal article" date="2021" name="Elife">
        <title>Chloroplast acquisition without the gene transfer in kleptoplastic sea slugs, Plakobranchus ocellatus.</title>
        <authorList>
            <person name="Maeda T."/>
            <person name="Takahashi S."/>
            <person name="Yoshida T."/>
            <person name="Shimamura S."/>
            <person name="Takaki Y."/>
            <person name="Nagai Y."/>
            <person name="Toyoda A."/>
            <person name="Suzuki Y."/>
            <person name="Arimoto A."/>
            <person name="Ishii H."/>
            <person name="Satoh N."/>
            <person name="Nishiyama T."/>
            <person name="Hasebe M."/>
            <person name="Maruyama T."/>
            <person name="Minagawa J."/>
            <person name="Obokata J."/>
            <person name="Shigenobu S."/>
        </authorList>
    </citation>
    <scope>NUCLEOTIDE SEQUENCE [LARGE SCALE GENOMIC DNA]</scope>
</reference>
<feature type="repeat" description="Solcar" evidence="10">
    <location>
        <begin position="26"/>
        <end position="144"/>
    </location>
</feature>
<dbReference type="GO" id="GO:0005743">
    <property type="term" value="C:mitochondrial inner membrane"/>
    <property type="evidence" value="ECO:0007669"/>
    <property type="project" value="UniProtKB-SubCell"/>
</dbReference>
<comment type="similarity">
    <text evidence="2 11">Belongs to the mitochondrial carrier (TC 2.A.29) family.</text>
</comment>
<proteinExistence type="inferred from homology"/>
<evidence type="ECO:0000256" key="2">
    <source>
        <dbReference type="ARBA" id="ARBA00006375"/>
    </source>
</evidence>
<evidence type="ECO:0000313" key="13">
    <source>
        <dbReference type="EMBL" id="GFS27695.1"/>
    </source>
</evidence>
<dbReference type="PANTHER" id="PTHR45760:SF2">
    <property type="entry name" value="FI19922P1-RELATED"/>
    <property type="match status" value="1"/>
</dbReference>
<keyword evidence="14" id="KW-1185">Reference proteome</keyword>
<dbReference type="Proteomes" id="UP000762676">
    <property type="component" value="Unassembled WGS sequence"/>
</dbReference>
<evidence type="ECO:0000256" key="1">
    <source>
        <dbReference type="ARBA" id="ARBA00004448"/>
    </source>
</evidence>
<evidence type="ECO:0000256" key="8">
    <source>
        <dbReference type="ARBA" id="ARBA00023128"/>
    </source>
</evidence>